<name>A0A8T1B3L7_9STRA</name>
<evidence type="ECO:0000313" key="3">
    <source>
        <dbReference type="EMBL" id="KAG3208627.1"/>
    </source>
</evidence>
<accession>A0A8T1B3L7</accession>
<protein>
    <recommendedName>
        <fullName evidence="5">Retrotransposon gag domain-containing protein</fullName>
    </recommendedName>
</protein>
<dbReference type="AlphaFoldDB" id="A0A8T1B3L7"/>
<evidence type="ECO:0000313" key="1">
    <source>
        <dbReference type="EMBL" id="KAG2894270.1"/>
    </source>
</evidence>
<evidence type="ECO:0000313" key="2">
    <source>
        <dbReference type="EMBL" id="KAG2965213.1"/>
    </source>
</evidence>
<reference evidence="1" key="1">
    <citation type="submission" date="2018-10" db="EMBL/GenBank/DDBJ databases">
        <title>Effector identification in a new, highly contiguous assembly of the strawberry crown rot pathogen Phytophthora cactorum.</title>
        <authorList>
            <person name="Armitage A.D."/>
            <person name="Nellist C.F."/>
            <person name="Bates H."/>
            <person name="Vickerstaff R.J."/>
            <person name="Harrison R.J."/>
        </authorList>
    </citation>
    <scope>NUCLEOTIDE SEQUENCE</scope>
    <source>
        <strain evidence="1">4040</strain>
        <strain evidence="2">P415</strain>
        <strain evidence="3">P421</strain>
    </source>
</reference>
<organism evidence="1 4">
    <name type="scientific">Phytophthora cactorum</name>
    <dbReference type="NCBI Taxonomy" id="29920"/>
    <lineage>
        <taxon>Eukaryota</taxon>
        <taxon>Sar</taxon>
        <taxon>Stramenopiles</taxon>
        <taxon>Oomycota</taxon>
        <taxon>Peronosporomycetes</taxon>
        <taxon>Peronosporales</taxon>
        <taxon>Peronosporaceae</taxon>
        <taxon>Phytophthora</taxon>
    </lineage>
</organism>
<dbReference type="Proteomes" id="UP000736787">
    <property type="component" value="Unassembled WGS sequence"/>
</dbReference>
<evidence type="ECO:0000313" key="4">
    <source>
        <dbReference type="Proteomes" id="UP000736787"/>
    </source>
</evidence>
<gene>
    <name evidence="1" type="ORF">PC117_g23530</name>
    <name evidence="2" type="ORF">PC118_g19884</name>
    <name evidence="3" type="ORF">PC129_g20358</name>
</gene>
<comment type="caution">
    <text evidence="1">The sequence shown here is derived from an EMBL/GenBank/DDBJ whole genome shotgun (WGS) entry which is preliminary data.</text>
</comment>
<proteinExistence type="predicted"/>
<dbReference type="Proteomes" id="UP000760860">
    <property type="component" value="Unassembled WGS sequence"/>
</dbReference>
<sequence length="94" mass="10708">MSCLGRRARGWAYGRRLTDATCFGTYAEFKEELRQAFESPKNEFRSRVANIVTNPMDEATKVATFMKGLRDGPVKTYLFREYPSTLEAAITLAM</sequence>
<dbReference type="Proteomes" id="UP000697107">
    <property type="component" value="Unassembled WGS sequence"/>
</dbReference>
<dbReference type="EMBL" id="RCMK01001438">
    <property type="protein sequence ID" value="KAG2894270.1"/>
    <property type="molecule type" value="Genomic_DNA"/>
</dbReference>
<dbReference type="EMBL" id="RCMV01001433">
    <property type="protein sequence ID" value="KAG3208627.1"/>
    <property type="molecule type" value="Genomic_DNA"/>
</dbReference>
<evidence type="ECO:0008006" key="5">
    <source>
        <dbReference type="Google" id="ProtNLM"/>
    </source>
</evidence>
<dbReference type="EMBL" id="RCML01001130">
    <property type="protein sequence ID" value="KAG2965213.1"/>
    <property type="molecule type" value="Genomic_DNA"/>
</dbReference>